<keyword evidence="1 7" id="KW-0378">Hydrolase</keyword>
<dbReference type="GO" id="GO:0016787">
    <property type="term" value="F:hydrolase activity"/>
    <property type="evidence" value="ECO:0007669"/>
    <property type="project" value="UniProtKB-KW"/>
</dbReference>
<gene>
    <name evidence="7" type="ORF">B4V02_24590</name>
</gene>
<dbReference type="InterPro" id="IPR001279">
    <property type="entry name" value="Metallo-B-lactamas"/>
</dbReference>
<dbReference type="Gene3D" id="3.40.50.10890">
    <property type="match status" value="1"/>
</dbReference>
<dbReference type="SMART" id="SM01027">
    <property type="entry name" value="Beta-Casp"/>
    <property type="match status" value="1"/>
</dbReference>
<comment type="catalytic activity">
    <reaction evidence="2">
        <text>3',5'-cyclic CMP + H2O = CMP + H(+)</text>
        <dbReference type="Rhea" id="RHEA:72675"/>
        <dbReference type="ChEBI" id="CHEBI:15377"/>
        <dbReference type="ChEBI" id="CHEBI:15378"/>
        <dbReference type="ChEBI" id="CHEBI:58003"/>
        <dbReference type="ChEBI" id="CHEBI:60377"/>
    </reaction>
    <physiologicalReaction direction="left-to-right" evidence="2">
        <dbReference type="Rhea" id="RHEA:72676"/>
    </physiologicalReaction>
</comment>
<dbReference type="InterPro" id="IPR022712">
    <property type="entry name" value="Beta_Casp"/>
</dbReference>
<dbReference type="InterPro" id="IPR036866">
    <property type="entry name" value="RibonucZ/Hydroxyglut_hydro"/>
</dbReference>
<dbReference type="Proteomes" id="UP000214666">
    <property type="component" value="Chromosome"/>
</dbReference>
<feature type="domain" description="Metallo-beta-lactamase" evidence="5">
    <location>
        <begin position="16"/>
        <end position="211"/>
    </location>
</feature>
<comment type="function">
    <text evidence="3">Counteracts the endogenous Pycsar antiviral defense system. Phosphodiesterase that enables metal-dependent hydrolysis of host cyclic nucleotide Pycsar defense signals such as cCMP and cUMP.</text>
</comment>
<evidence type="ECO:0000256" key="1">
    <source>
        <dbReference type="ARBA" id="ARBA00022801"/>
    </source>
</evidence>
<proteinExistence type="predicted"/>
<feature type="domain" description="Beta-Casp" evidence="6">
    <location>
        <begin position="252"/>
        <end position="380"/>
    </location>
</feature>
<comment type="catalytic activity">
    <reaction evidence="4">
        <text>3',5'-cyclic UMP + H2O = UMP + H(+)</text>
        <dbReference type="Rhea" id="RHEA:70575"/>
        <dbReference type="ChEBI" id="CHEBI:15377"/>
        <dbReference type="ChEBI" id="CHEBI:15378"/>
        <dbReference type="ChEBI" id="CHEBI:57865"/>
        <dbReference type="ChEBI" id="CHEBI:184387"/>
    </reaction>
    <physiologicalReaction direction="left-to-right" evidence="4">
        <dbReference type="Rhea" id="RHEA:70576"/>
    </physiologicalReaction>
</comment>
<dbReference type="OrthoDB" id="9803916at2"/>
<dbReference type="Pfam" id="PF00753">
    <property type="entry name" value="Lactamase_B"/>
    <property type="match status" value="1"/>
</dbReference>
<keyword evidence="8" id="KW-1185">Reference proteome</keyword>
<reference evidence="7 8" key="1">
    <citation type="submission" date="2017-03" db="EMBL/GenBank/DDBJ databases">
        <title>Complete genome sequence of Paenibacillus Kribbensis producing bioflocculants.</title>
        <authorList>
            <person name="Lee H.-G."/>
            <person name="Oh H.-M."/>
        </authorList>
    </citation>
    <scope>NUCLEOTIDE SEQUENCE [LARGE SCALE GENOMIC DNA]</scope>
    <source>
        <strain evidence="7 8">AM49</strain>
    </source>
</reference>
<dbReference type="SUPFAM" id="SSF56281">
    <property type="entry name" value="Metallo-hydrolase/oxidoreductase"/>
    <property type="match status" value="1"/>
</dbReference>
<dbReference type="AlphaFoldDB" id="A0A222WTW2"/>
<evidence type="ECO:0000256" key="4">
    <source>
        <dbReference type="ARBA" id="ARBA00048505"/>
    </source>
</evidence>
<sequence>MIMTKLRIWGGAGEHGRSCYVFEGEQHRIMLDCGVKKEGIGQYPLFPPQEAQRLSAVLLSHAHEDHSMALPLLYKYGYRGEVWTTRATAEQLGSYFCSWHSYVASRGGQLPYDERDIKAITYRFLEDDVPSGVWREACPGMQIMWGRSGHLAGAVWFGVELEGKRLFFSGDYSRESELLAADTPSMGTGNGAPGNPVMMPDINLADVAIMDNAYGMDKDPQPVKLERLRAELEQILASEGHVLLPVPAFGRGQELTVWAREQFPGQTLIVEPDIWQGLRRLSGWKEWLRPEAPARIEQVLNNDRVFVPRNNEERMRLLEQNTAAIIVTGDGMMNSPRARWYYQYLSDHPSKGGDTNSRKINNNGVILTGHASRGSFGKYLLDCTNQKTDQKDRCVVRHLIYKVHQGVVDVRHMLKRLPSKQVVLVHAPKSQTDLVCDELIREGWTRHEGPVKAIYSLEPGAMLKV</sequence>
<dbReference type="InterPro" id="IPR050698">
    <property type="entry name" value="MBL"/>
</dbReference>
<dbReference type="Gene3D" id="3.60.15.10">
    <property type="entry name" value="Ribonuclease Z/Hydroxyacylglutathione hydrolase-like"/>
    <property type="match status" value="1"/>
</dbReference>
<protein>
    <submittedName>
        <fullName evidence="7">MBL fold metallo-hydrolase</fullName>
    </submittedName>
</protein>
<dbReference type="PANTHER" id="PTHR11203">
    <property type="entry name" value="CLEAVAGE AND POLYADENYLATION SPECIFICITY FACTOR FAMILY MEMBER"/>
    <property type="match status" value="1"/>
</dbReference>
<dbReference type="CDD" id="cd16295">
    <property type="entry name" value="TTHA0252-CPSF-like_MBL-fold"/>
    <property type="match status" value="1"/>
</dbReference>
<evidence type="ECO:0000313" key="8">
    <source>
        <dbReference type="Proteomes" id="UP000214666"/>
    </source>
</evidence>
<dbReference type="SMART" id="SM00849">
    <property type="entry name" value="Lactamase_B"/>
    <property type="match status" value="1"/>
</dbReference>
<organism evidence="7 8">
    <name type="scientific">Paenibacillus kribbensis</name>
    <dbReference type="NCBI Taxonomy" id="172713"/>
    <lineage>
        <taxon>Bacteria</taxon>
        <taxon>Bacillati</taxon>
        <taxon>Bacillota</taxon>
        <taxon>Bacilli</taxon>
        <taxon>Bacillales</taxon>
        <taxon>Paenibacillaceae</taxon>
        <taxon>Paenibacillus</taxon>
    </lineage>
</organism>
<name>A0A222WTW2_9BACL</name>
<dbReference type="KEGG" id="pkb:B4V02_24590"/>
<evidence type="ECO:0000259" key="5">
    <source>
        <dbReference type="SMART" id="SM00849"/>
    </source>
</evidence>
<dbReference type="GO" id="GO:0004521">
    <property type="term" value="F:RNA endonuclease activity"/>
    <property type="evidence" value="ECO:0007669"/>
    <property type="project" value="TreeGrafter"/>
</dbReference>
<evidence type="ECO:0000256" key="3">
    <source>
        <dbReference type="ARBA" id="ARBA00034301"/>
    </source>
</evidence>
<dbReference type="PANTHER" id="PTHR11203:SF37">
    <property type="entry name" value="INTEGRATOR COMPLEX SUBUNIT 11"/>
    <property type="match status" value="1"/>
</dbReference>
<dbReference type="STRING" id="172713.GCA_001705305_02356"/>
<evidence type="ECO:0000259" key="6">
    <source>
        <dbReference type="SMART" id="SM01027"/>
    </source>
</evidence>
<evidence type="ECO:0000313" key="7">
    <source>
        <dbReference type="EMBL" id="ASR50040.1"/>
    </source>
</evidence>
<accession>A0A222WTW2</accession>
<dbReference type="EMBL" id="CP020028">
    <property type="protein sequence ID" value="ASR50040.1"/>
    <property type="molecule type" value="Genomic_DNA"/>
</dbReference>
<evidence type="ECO:0000256" key="2">
    <source>
        <dbReference type="ARBA" id="ARBA00034221"/>
    </source>
</evidence>